<proteinExistence type="predicted"/>
<gene>
    <name evidence="1" type="ORF">BV898_14326</name>
</gene>
<organism evidence="1 2">
    <name type="scientific">Hypsibius exemplaris</name>
    <name type="common">Freshwater tardigrade</name>
    <dbReference type="NCBI Taxonomy" id="2072580"/>
    <lineage>
        <taxon>Eukaryota</taxon>
        <taxon>Metazoa</taxon>
        <taxon>Ecdysozoa</taxon>
        <taxon>Tardigrada</taxon>
        <taxon>Eutardigrada</taxon>
        <taxon>Parachela</taxon>
        <taxon>Hypsibioidea</taxon>
        <taxon>Hypsibiidae</taxon>
        <taxon>Hypsibius</taxon>
    </lineage>
</organism>
<accession>A0A9X6RJG5</accession>
<comment type="caution">
    <text evidence="1">The sequence shown here is derived from an EMBL/GenBank/DDBJ whole genome shotgun (WGS) entry which is preliminary data.</text>
</comment>
<protein>
    <submittedName>
        <fullName evidence="1">Uncharacterized protein</fullName>
    </submittedName>
</protein>
<dbReference type="EMBL" id="MTYJ01000173">
    <property type="protein sequence ID" value="OWA49790.1"/>
    <property type="molecule type" value="Genomic_DNA"/>
</dbReference>
<sequence length="73" mass="8213">MCRDLAGDVERLLKSNNSYLRKKSGNYVSDYVVANLIQLNGECNDQQVYAVRELYGCLRDADLDTKSPLVQVA</sequence>
<reference evidence="2" key="1">
    <citation type="submission" date="2017-01" db="EMBL/GenBank/DDBJ databases">
        <title>Comparative genomics of anhydrobiosis in the tardigrade Hypsibius dujardini.</title>
        <authorList>
            <person name="Yoshida Y."/>
            <person name="Koutsovoulos G."/>
            <person name="Laetsch D."/>
            <person name="Stevens L."/>
            <person name="Kumar S."/>
            <person name="Horikawa D."/>
            <person name="Ishino K."/>
            <person name="Komine S."/>
            <person name="Tomita M."/>
            <person name="Blaxter M."/>
            <person name="Arakawa K."/>
        </authorList>
    </citation>
    <scope>NUCLEOTIDE SEQUENCE [LARGE SCALE GENOMIC DNA]</scope>
    <source>
        <strain evidence="2">Z151</strain>
    </source>
</reference>
<dbReference type="Proteomes" id="UP000192578">
    <property type="component" value="Unassembled WGS sequence"/>
</dbReference>
<dbReference type="AlphaFoldDB" id="A0A9X6RJG5"/>
<evidence type="ECO:0000313" key="1">
    <source>
        <dbReference type="EMBL" id="OWA49790.1"/>
    </source>
</evidence>
<dbReference type="OrthoDB" id="28053at2759"/>
<keyword evidence="2" id="KW-1185">Reference proteome</keyword>
<evidence type="ECO:0000313" key="2">
    <source>
        <dbReference type="Proteomes" id="UP000192578"/>
    </source>
</evidence>
<feature type="non-terminal residue" evidence="1">
    <location>
        <position position="73"/>
    </location>
</feature>
<name>A0A9X6RJG5_HYPEX</name>